<dbReference type="EMBL" id="JTAI01000001">
    <property type="protein sequence ID" value="PPS95435.1"/>
    <property type="molecule type" value="Genomic_DNA"/>
</dbReference>
<sequence length="1249" mass="143783">MSQNLSPSGSIQSNDSSGSRLASFERVRVMANYLELSAFEYIQRCSDDSGFQPSDSTMPLFYILSCWKLLWCLSINELIGESLRNMIEASFTFRTDIGGGGNGYRKLLSIPEMSEGEVSRYAMAYSPIFRVVLGVLRWLRWESRVNPYKQNDIVFKETYYMDYPESRILWKTLRNQKRFYSLDWAFNVDKSAISQSDRESVEEVFKIAFMLLRKGCRMQLDAFLRERAKAHWLICLVDGMDSYLYPEKQSDHYVDLSEFIDVLPKVDDMWINYNEEDDAMELDGVLTGKANEGQPVNSMSLINRELALNDALFKVSFEYIDLMERSLIFPSSEDSTNSKEVEIETEGNINRPLLFHFLRQLISENRNQNTKLENKLGEWELSFYSILCGDFDQLYSVAGDNFDKLFALFHTEKINIFNGWADFLESRTQSGRNHIFLGKTYHEKKLENSLFKRLQLLTQDLYPELTSYYLPEDCESISEYNLINSIQTRIDLGNVSILDKDNETDIIGYNSSCFCYDQDTKGVINMMELEKQLIDSLIDSIACLDFDGGKSSFEGHFFQVYLGIIVSALNIREHADDLVRALENFMNYISTLSNESSTLGSLKAFISQITIAHLEIENSQKHNIKNYSVNIFDEFTLASLPSMDYFDTLEPSQASIQLEILSDPISMHPLHNLSKNQKDRFVSQYLNYILESNSQSLDVFLIMLEYSSEECKLEYILKILSTHQANLEIPSFQKLVYNLITQFPTETMQVTMTLQDQLYGEIHTLFSRDGGNSPEHIDSLISYLEFVVLLFGTIFQFLIIRQDYSPSSELIFKVLQYINHKHTGFNGGGVVSHSSNYLGESLKSLEQNLLSENPCNQTTSEVVIGLFFLSQLNPLCLLLFALEITKLSGSRDIDTLEYHQFVLYVTRSNACMFEFIIPLVLEPIMIRLITVLASNTENIGPNYSRYKISKLKESHGILQASNWEQNLASIFSIGNFIQVQNVFIPFSPIRFLSSQLTFFKVLGLVKIYHESVERLWDCVKQSEQDVFNNENLHQFGLGGSIKHREHLQSPVISPGSSLLSSPFNKFASPASNNRRRSSLQQLNLDRQIDSVNESISQVISKIEVVLQNWLVFDPSQYNNSPLIENCRDKESQEQGKTDISQLIGFLPEYCSFDKDNFGLDIFSVHHCNNKELLKRYRSINIQKLFDQLILTVVFHRDIEILSTKKNPIFPRRSIDSNKGHYLSELKSVSFLNNILGAIERSGWIFIEWD</sequence>
<protein>
    <submittedName>
        <fullName evidence="1">Uncharacterized protein</fullName>
    </submittedName>
</protein>
<proteinExistence type="predicted"/>
<reference evidence="2 3" key="1">
    <citation type="submission" date="2014-11" db="EMBL/GenBank/DDBJ databases">
        <title>Comparative genomic analysis of Cryptosporidium hominis reveals occurrence of genetic recombination in virulent subtypes.</title>
        <authorList>
            <person name="Guo Y."/>
            <person name="Tang K."/>
            <person name="Frace M."/>
            <person name="Li N."/>
            <person name="Roellig D.M."/>
            <person name="Sammons S."/>
            <person name="Knipe K."/>
            <person name="Rowe L."/>
            <person name="Feng Y."/>
            <person name="Xiao L."/>
        </authorList>
    </citation>
    <scope>NUCLEOTIDE SEQUENCE [LARGE SCALE GENOMIC DNA]</scope>
    <source>
        <strain evidence="2">30976</strain>
    </source>
</reference>
<evidence type="ECO:0000313" key="2">
    <source>
        <dbReference type="EMBL" id="PPS95435.1"/>
    </source>
</evidence>
<keyword evidence="3" id="KW-1185">Reference proteome</keyword>
<accession>A0A0S4TJI0</accession>
<organism evidence="1">
    <name type="scientific">Cryptosporidium hominis</name>
    <dbReference type="NCBI Taxonomy" id="237895"/>
    <lineage>
        <taxon>Eukaryota</taxon>
        <taxon>Sar</taxon>
        <taxon>Alveolata</taxon>
        <taxon>Apicomplexa</taxon>
        <taxon>Conoidasida</taxon>
        <taxon>Coccidia</taxon>
        <taxon>Eucoccidiorida</taxon>
        <taxon>Eimeriorina</taxon>
        <taxon>Cryptosporidiidae</taxon>
        <taxon>Cryptosporidium</taxon>
    </lineage>
</organism>
<dbReference type="VEuPathDB" id="CryptoDB:ChTU502y2012_409g0515"/>
<dbReference type="VEuPathDB" id="CryptoDB:Chro.80019"/>
<reference evidence="1" key="2">
    <citation type="submission" date="2015-08" db="EMBL/GenBank/DDBJ databases">
        <authorList>
            <person name="Babu N.S."/>
            <person name="Beckwith C.J."/>
            <person name="Beseler K.G."/>
            <person name="Brison A."/>
            <person name="Carone J.V."/>
            <person name="Caskin T.P."/>
            <person name="Diamond M."/>
            <person name="Durham M.E."/>
            <person name="Foxe J.M."/>
            <person name="Go M."/>
            <person name="Henderson B.A."/>
            <person name="Jones I.B."/>
            <person name="McGettigan J.A."/>
            <person name="Micheletti S.J."/>
            <person name="Nasrallah M.E."/>
            <person name="Ortiz D."/>
            <person name="Piller C.R."/>
            <person name="Privatt S.R."/>
            <person name="Schneider S.L."/>
            <person name="Sharp S."/>
            <person name="Smith T.C."/>
            <person name="Stanton J.D."/>
            <person name="Ullery H.E."/>
            <person name="Wilson R.J."/>
            <person name="Serrano M.G."/>
            <person name="Buck G."/>
            <person name="Lee V."/>
            <person name="Wang Y."/>
            <person name="Carvalho R."/>
            <person name="Voegtly L."/>
            <person name="Shi R."/>
            <person name="Duckworth R."/>
            <person name="Johnson A."/>
            <person name="Loviza R."/>
            <person name="Walstead R."/>
            <person name="Shah Z."/>
            <person name="Kiflezghi M."/>
            <person name="Wade K."/>
            <person name="Ball S.L."/>
            <person name="Bradley K.W."/>
            <person name="Asai D.J."/>
            <person name="Bowman C.A."/>
            <person name="Russell D.A."/>
            <person name="Pope W.H."/>
            <person name="Jacobs-Sera D."/>
            <person name="Hendrix R.W."/>
            <person name="Hatfull G.F."/>
        </authorList>
    </citation>
    <scope>NUCLEOTIDE SEQUENCE [LARGE SCALE GENOMIC DNA]</scope>
</reference>
<dbReference type="Proteomes" id="UP000199752">
    <property type="component" value="Chromosome 8"/>
</dbReference>
<gene>
    <name evidence="1" type="ORF">CHUDEA8_100</name>
    <name evidence="2" type="ORF">GY17_00002752</name>
</gene>
<evidence type="ECO:0000313" key="3">
    <source>
        <dbReference type="Proteomes" id="UP001429100"/>
    </source>
</evidence>
<name>A0A0S4TJI0_CRYHO</name>
<dbReference type="VEuPathDB" id="CryptoDB:CHUDEA8_100"/>
<dbReference type="VEuPathDB" id="CryptoDB:GY17_00002752"/>
<reference evidence="2 3" key="3">
    <citation type="submission" date="2017-10" db="EMBL/GenBank/DDBJ databases">
        <title>Consistent, comparative and evidence-based genome annotation and re-annotation for the closely-related species, Cryptosporidium parvum, C. hominis and C. tyzzeri.</title>
        <authorList>
            <person name="Baptista R.P."/>
            <person name="Li Y."/>
            <person name="Sateriale A."/>
            <person name="Striepen B."/>
            <person name="Kissinger J.C."/>
        </authorList>
    </citation>
    <scope>NUCLEOTIDE SEQUENCE [LARGE SCALE GENOMIC DNA]</scope>
    <source>
        <strain evidence="2">30976</strain>
    </source>
</reference>
<dbReference type="Proteomes" id="UP001429100">
    <property type="component" value="Unassembled WGS sequence"/>
</dbReference>
<dbReference type="EMBL" id="LN877954">
    <property type="protein sequence ID" value="CUV07554.1"/>
    <property type="molecule type" value="Genomic_DNA"/>
</dbReference>
<evidence type="ECO:0000313" key="1">
    <source>
        <dbReference type="EMBL" id="CUV07554.1"/>
    </source>
</evidence>
<dbReference type="AlphaFoldDB" id="A0A0S4TJI0"/>